<dbReference type="PATRIC" id="fig|1470200.3.peg.1500"/>
<dbReference type="SUPFAM" id="SSF89069">
    <property type="entry name" value="N-terminal, cytoplasmic domain of anti-sigmaE factor RseA"/>
    <property type="match status" value="1"/>
</dbReference>
<dbReference type="OrthoDB" id="8606663at2"/>
<proteinExistence type="predicted"/>
<feature type="compositionally biased region" description="Polar residues" evidence="1">
    <location>
        <begin position="185"/>
        <end position="199"/>
    </location>
</feature>
<dbReference type="RefSeq" id="WP_047760278.1">
    <property type="nucleotide sequence ID" value="NZ_CP091510.1"/>
</dbReference>
<evidence type="ECO:0000313" key="4">
    <source>
        <dbReference type="Proteomes" id="UP000036027"/>
    </source>
</evidence>
<dbReference type="Gene3D" id="1.10.10.880">
    <property type="entry name" value="Anti sigma-E protein RseA, N-terminal domain"/>
    <property type="match status" value="1"/>
</dbReference>
<evidence type="ECO:0000259" key="2">
    <source>
        <dbReference type="Pfam" id="PF03872"/>
    </source>
</evidence>
<dbReference type="PANTHER" id="PTHR38104:SF1">
    <property type="entry name" value="ANTI-SIGMA-E FACTOR RSEA"/>
    <property type="match status" value="1"/>
</dbReference>
<dbReference type="AlphaFoldDB" id="A0A0J0YTG8"/>
<reference evidence="3 4" key="1">
    <citation type="submission" date="2014-11" db="EMBL/GenBank/DDBJ databases">
        <title>Genome of a novel goose pathogen.</title>
        <authorList>
            <person name="Hansen C.M."/>
            <person name="Hueffer K."/>
            <person name="Choi S.C."/>
        </authorList>
    </citation>
    <scope>NUCLEOTIDE SEQUENCE [LARGE SCALE GENOMIC DNA]</scope>
    <source>
        <strain evidence="3 4">KH1503</strain>
    </source>
</reference>
<dbReference type="CDD" id="cd16328">
    <property type="entry name" value="RseA_N"/>
    <property type="match status" value="1"/>
</dbReference>
<feature type="domain" description="Anti sigma-E protein RseA N-terminal" evidence="2">
    <location>
        <begin position="8"/>
        <end position="61"/>
    </location>
</feature>
<dbReference type="InterPro" id="IPR036147">
    <property type="entry name" value="Anti-sigma_E_RseA_N_sf"/>
</dbReference>
<dbReference type="InterPro" id="IPR052383">
    <property type="entry name" value="Anti-sigma-E_RseA-like"/>
</dbReference>
<evidence type="ECO:0000313" key="3">
    <source>
        <dbReference type="EMBL" id="KLT73404.1"/>
    </source>
</evidence>
<name>A0A0J0YTG8_9NEIS</name>
<evidence type="ECO:0000256" key="1">
    <source>
        <dbReference type="SAM" id="MobiDB-lite"/>
    </source>
</evidence>
<dbReference type="EMBL" id="JTDO01000003">
    <property type="protein sequence ID" value="KLT73404.1"/>
    <property type="molecule type" value="Genomic_DNA"/>
</dbReference>
<organism evidence="3 4">
    <name type="scientific">Neisseria arctica</name>
    <dbReference type="NCBI Taxonomy" id="1470200"/>
    <lineage>
        <taxon>Bacteria</taxon>
        <taxon>Pseudomonadati</taxon>
        <taxon>Pseudomonadota</taxon>
        <taxon>Betaproteobacteria</taxon>
        <taxon>Neisseriales</taxon>
        <taxon>Neisseriaceae</taxon>
        <taxon>Neisseria</taxon>
    </lineage>
</organism>
<protein>
    <recommendedName>
        <fullName evidence="2">Anti sigma-E protein RseA N-terminal domain-containing protein</fullName>
    </recommendedName>
</protein>
<keyword evidence="4" id="KW-1185">Reference proteome</keyword>
<accession>A0A0J0YTG8</accession>
<sequence>MTKEQNYEYVSAAMDDELTEEALDKLLQDSEAQQKWNEYHLIRDYLQSTQRLSMHQVDMQFDYVTVKTETAKAVKIEEPVSPANSIFKGFAIAASILAVAVIGWQMLPLHTGEVGSVEVANEQSLQLKSNDAVVPVAGVAAKGEVVKPTDNTAPGVVVPNAAQANEPSAEAKPAIQVEKPGEVNTLESSGTSNQTKKIH</sequence>
<dbReference type="InterPro" id="IPR005572">
    <property type="entry name" value="Anti-sigma_E_RseA_N"/>
</dbReference>
<dbReference type="STRING" id="1470200.PL75_02150"/>
<feature type="region of interest" description="Disordered" evidence="1">
    <location>
        <begin position="164"/>
        <end position="199"/>
    </location>
</feature>
<dbReference type="GO" id="GO:0016989">
    <property type="term" value="F:sigma factor antagonist activity"/>
    <property type="evidence" value="ECO:0007669"/>
    <property type="project" value="InterPro"/>
</dbReference>
<dbReference type="Pfam" id="PF03872">
    <property type="entry name" value="RseA_N"/>
    <property type="match status" value="1"/>
</dbReference>
<dbReference type="Proteomes" id="UP000036027">
    <property type="component" value="Unassembled WGS sequence"/>
</dbReference>
<dbReference type="PANTHER" id="PTHR38104">
    <property type="match status" value="1"/>
</dbReference>
<comment type="caution">
    <text evidence="3">The sequence shown here is derived from an EMBL/GenBank/DDBJ whole genome shotgun (WGS) entry which is preliminary data.</text>
</comment>
<gene>
    <name evidence="3" type="ORF">PL75_02150</name>
</gene>